<keyword evidence="4" id="KW-1185">Reference proteome</keyword>
<dbReference type="RefSeq" id="WP_157069624.1">
    <property type="nucleotide sequence ID" value="NZ_CP011125.1"/>
</dbReference>
<keyword evidence="1" id="KW-1133">Transmembrane helix</keyword>
<feature type="transmembrane region" description="Helical" evidence="1">
    <location>
        <begin position="151"/>
        <end position="169"/>
    </location>
</feature>
<protein>
    <submittedName>
        <fullName evidence="3">Phosphoesterase, PA-phosphatase</fullName>
    </submittedName>
</protein>
<dbReference type="SMART" id="SM00014">
    <property type="entry name" value="acidPPc"/>
    <property type="match status" value="1"/>
</dbReference>
<evidence type="ECO:0000313" key="3">
    <source>
        <dbReference type="EMBL" id="AKF09383.1"/>
    </source>
</evidence>
<dbReference type="STRING" id="927083.DB32_006532"/>
<evidence type="ECO:0000313" key="4">
    <source>
        <dbReference type="Proteomes" id="UP000034883"/>
    </source>
</evidence>
<dbReference type="Pfam" id="PF01569">
    <property type="entry name" value="PAP2"/>
    <property type="match status" value="1"/>
</dbReference>
<dbReference type="Gene3D" id="1.20.144.10">
    <property type="entry name" value="Phosphatidic acid phosphatase type 2/haloperoxidase"/>
    <property type="match status" value="1"/>
</dbReference>
<dbReference type="SUPFAM" id="SSF48317">
    <property type="entry name" value="Acid phosphatase/Vanadium-dependent haloperoxidase"/>
    <property type="match status" value="1"/>
</dbReference>
<dbReference type="KEGG" id="samy:DB32_006532"/>
<feature type="transmembrane region" description="Helical" evidence="1">
    <location>
        <begin position="20"/>
        <end position="42"/>
    </location>
</feature>
<feature type="transmembrane region" description="Helical" evidence="1">
    <location>
        <begin position="125"/>
        <end position="145"/>
    </location>
</feature>
<evidence type="ECO:0000256" key="1">
    <source>
        <dbReference type="SAM" id="Phobius"/>
    </source>
</evidence>
<dbReference type="InterPro" id="IPR036938">
    <property type="entry name" value="PAP2/HPO_sf"/>
</dbReference>
<keyword evidence="1" id="KW-0472">Membrane</keyword>
<feature type="domain" description="Phosphatidic acid phosphatase type 2/haloperoxidase" evidence="2">
    <location>
        <begin position="51"/>
        <end position="166"/>
    </location>
</feature>
<reference evidence="3 4" key="1">
    <citation type="submission" date="2015-03" db="EMBL/GenBank/DDBJ databases">
        <title>Genome assembly of Sandaracinus amylolyticus DSM 53668.</title>
        <authorList>
            <person name="Sharma G."/>
            <person name="Subramanian S."/>
        </authorList>
    </citation>
    <scope>NUCLEOTIDE SEQUENCE [LARGE SCALE GENOMIC DNA]</scope>
    <source>
        <strain evidence="3 4">DSM 53668</strain>
    </source>
</reference>
<sequence length="173" mass="18415">MDAELLVAINDLRSPALDAALGPLGEHGYLLYPAFLVALLVMRRRAVATTTRDGLLAFLLALFVTETFLKPLFARPRPTAIPELLAQLDVLGSVPGARSWSMPSGTAAACGAGAAWIWSRLGWRAGLPAAIIAVLACFARLYAGVHWPTDLLFGATLGIFVALGVDRFSRWAG</sequence>
<proteinExistence type="predicted"/>
<dbReference type="Proteomes" id="UP000034883">
    <property type="component" value="Chromosome"/>
</dbReference>
<organism evidence="3 4">
    <name type="scientific">Sandaracinus amylolyticus</name>
    <dbReference type="NCBI Taxonomy" id="927083"/>
    <lineage>
        <taxon>Bacteria</taxon>
        <taxon>Pseudomonadati</taxon>
        <taxon>Myxococcota</taxon>
        <taxon>Polyangia</taxon>
        <taxon>Polyangiales</taxon>
        <taxon>Sandaracinaceae</taxon>
        <taxon>Sandaracinus</taxon>
    </lineage>
</organism>
<evidence type="ECO:0000259" key="2">
    <source>
        <dbReference type="SMART" id="SM00014"/>
    </source>
</evidence>
<name>A0A0F6W7P1_9BACT</name>
<dbReference type="OrthoDB" id="9801622at2"/>
<keyword evidence="1" id="KW-0812">Transmembrane</keyword>
<accession>A0A0F6W7P1</accession>
<gene>
    <name evidence="3" type="ORF">DB32_006532</name>
</gene>
<dbReference type="EMBL" id="CP011125">
    <property type="protein sequence ID" value="AKF09383.1"/>
    <property type="molecule type" value="Genomic_DNA"/>
</dbReference>
<dbReference type="AlphaFoldDB" id="A0A0F6W7P1"/>
<dbReference type="PANTHER" id="PTHR14969">
    <property type="entry name" value="SPHINGOSINE-1-PHOSPHATE PHOSPHOHYDROLASE"/>
    <property type="match status" value="1"/>
</dbReference>
<dbReference type="InterPro" id="IPR000326">
    <property type="entry name" value="PAP2/HPO"/>
</dbReference>
<dbReference type="PANTHER" id="PTHR14969:SF13">
    <property type="entry name" value="AT30094P"/>
    <property type="match status" value="1"/>
</dbReference>